<dbReference type="EMBL" id="JAATHJ010000013">
    <property type="protein sequence ID" value="NJP37904.1"/>
    <property type="molecule type" value="Genomic_DNA"/>
</dbReference>
<reference evidence="1 2" key="1">
    <citation type="submission" date="2020-03" db="EMBL/GenBank/DDBJ databases">
        <title>Assessment of the enzymatic potential of alkaline-tolerant lipase obtained from Bacillus luteus H11 (technogenic soil) for the bioremediation of saline soils contaminated with petroleum substances.</title>
        <authorList>
            <person name="Kalwasinska A."/>
        </authorList>
    </citation>
    <scope>NUCLEOTIDE SEQUENCE [LARGE SCALE GENOMIC DNA]</scope>
    <source>
        <strain evidence="1 2">H11</strain>
    </source>
</reference>
<sequence length="113" mass="13241">MDLLTMDRVNQYLEIGNEIVRKSKSDLMILAVNKVYGLNFICLNSSQRIGVYTFNGEKIQFQYPVDLDWGTNYIVVHEDYQDYQSFHIKKGKSLLSVPRKDLQEHFDLGYVLD</sequence>
<name>A0A969PRV8_9BACI</name>
<evidence type="ECO:0000313" key="2">
    <source>
        <dbReference type="Proteomes" id="UP000752012"/>
    </source>
</evidence>
<keyword evidence="2" id="KW-1185">Reference proteome</keyword>
<dbReference type="RefSeq" id="WP_168006870.1">
    <property type="nucleotide sequence ID" value="NZ_JAATHJ010000013.1"/>
</dbReference>
<comment type="caution">
    <text evidence="1">The sequence shown here is derived from an EMBL/GenBank/DDBJ whole genome shotgun (WGS) entry which is preliminary data.</text>
</comment>
<proteinExistence type="predicted"/>
<dbReference type="Proteomes" id="UP000752012">
    <property type="component" value="Unassembled WGS sequence"/>
</dbReference>
<gene>
    <name evidence="1" type="ORF">HCN83_09930</name>
</gene>
<evidence type="ECO:0000313" key="1">
    <source>
        <dbReference type="EMBL" id="NJP37904.1"/>
    </source>
</evidence>
<protein>
    <submittedName>
        <fullName evidence="1">Uncharacterized protein</fullName>
    </submittedName>
</protein>
<dbReference type="AlphaFoldDB" id="A0A969PRV8"/>
<organism evidence="1 2">
    <name type="scientific">Alkalicoccus luteus</name>
    <dbReference type="NCBI Taxonomy" id="1237094"/>
    <lineage>
        <taxon>Bacteria</taxon>
        <taxon>Bacillati</taxon>
        <taxon>Bacillota</taxon>
        <taxon>Bacilli</taxon>
        <taxon>Bacillales</taxon>
        <taxon>Bacillaceae</taxon>
        <taxon>Alkalicoccus</taxon>
    </lineage>
</organism>
<accession>A0A969PRV8</accession>